<evidence type="ECO:0000313" key="2">
    <source>
        <dbReference type="EMBL" id="AFS52992.1"/>
    </source>
</evidence>
<feature type="region of interest" description="Disordered" evidence="1">
    <location>
        <begin position="34"/>
        <end position="53"/>
    </location>
</feature>
<dbReference type="Proteomes" id="UP000006177">
    <property type="component" value="Chromosome"/>
</dbReference>
<reference evidence="2 3" key="1">
    <citation type="journal article" date="2011" name="J. Microbiol.">
        <title>Complete genome of Leptospirillum ferriphilum ML-04 provides insight into its physiology and environmental adaptation.</title>
        <authorList>
            <person name="Mi S."/>
            <person name="Song J."/>
            <person name="Lin J."/>
            <person name="Che Y."/>
            <person name="Zheng H."/>
            <person name="Lin J."/>
        </authorList>
    </citation>
    <scope>NUCLEOTIDE SEQUENCE [LARGE SCALE GENOMIC DNA]</scope>
    <source>
        <strain evidence="2 3">ML-04</strain>
    </source>
</reference>
<proteinExistence type="predicted"/>
<dbReference type="HOGENOM" id="CLU_3063028_0_0_0"/>
<protein>
    <submittedName>
        <fullName evidence="2">Uncharacterized protein</fullName>
    </submittedName>
</protein>
<sequence length="53" mass="6180">MIFPSFLFGLKYGSDWSGCQGTFQVKKTRQFVEPTMENPYNNKEEKGSLERVE</sequence>
<evidence type="ECO:0000256" key="1">
    <source>
        <dbReference type="SAM" id="MobiDB-lite"/>
    </source>
</evidence>
<feature type="compositionally biased region" description="Basic and acidic residues" evidence="1">
    <location>
        <begin position="42"/>
        <end position="53"/>
    </location>
</feature>
<gene>
    <name evidence="2" type="ordered locus">LFML04_0758</name>
</gene>
<dbReference type="KEGG" id="lfi:LFML04_0758"/>
<accession>J9ZB73</accession>
<name>J9ZB73_LEPFM</name>
<dbReference type="AlphaFoldDB" id="J9ZB73"/>
<dbReference type="EMBL" id="CP002919">
    <property type="protein sequence ID" value="AFS52992.1"/>
    <property type="molecule type" value="Genomic_DNA"/>
</dbReference>
<organism evidence="2 3">
    <name type="scientific">Leptospirillum ferriphilum (strain ML-04)</name>
    <dbReference type="NCBI Taxonomy" id="1048260"/>
    <lineage>
        <taxon>Bacteria</taxon>
        <taxon>Pseudomonadati</taxon>
        <taxon>Nitrospirota</taxon>
        <taxon>Nitrospiria</taxon>
        <taxon>Nitrospirales</taxon>
        <taxon>Nitrospiraceae</taxon>
        <taxon>Leptospirillum</taxon>
    </lineage>
</organism>
<evidence type="ECO:0000313" key="3">
    <source>
        <dbReference type="Proteomes" id="UP000006177"/>
    </source>
</evidence>
<dbReference type="PATRIC" id="fig|1048260.3.peg.826"/>